<proteinExistence type="predicted"/>
<evidence type="ECO:0000313" key="3">
    <source>
        <dbReference type="Proteomes" id="UP000076584"/>
    </source>
</evidence>
<gene>
    <name evidence="2" type="ORF">CI238_11980</name>
</gene>
<dbReference type="Proteomes" id="UP000076584">
    <property type="component" value="Unassembled WGS sequence"/>
</dbReference>
<feature type="compositionally biased region" description="Basic and acidic residues" evidence="1">
    <location>
        <begin position="181"/>
        <end position="194"/>
    </location>
</feature>
<dbReference type="AlphaFoldDB" id="A0A166LAA1"/>
<evidence type="ECO:0000313" key="2">
    <source>
        <dbReference type="EMBL" id="KZL63285.1"/>
    </source>
</evidence>
<feature type="region of interest" description="Disordered" evidence="1">
    <location>
        <begin position="128"/>
        <end position="154"/>
    </location>
</feature>
<feature type="region of interest" description="Disordered" evidence="1">
    <location>
        <begin position="166"/>
        <end position="194"/>
    </location>
</feature>
<reference evidence="2 3" key="1">
    <citation type="submission" date="2015-06" db="EMBL/GenBank/DDBJ databases">
        <title>Survival trade-offs in plant roots during colonization by closely related pathogenic and mutualistic fungi.</title>
        <authorList>
            <person name="Hacquard S."/>
            <person name="Kracher B."/>
            <person name="Hiruma K."/>
            <person name="Weinman A."/>
            <person name="Muench P."/>
            <person name="Garrido Oter R."/>
            <person name="Ver Loren van Themaat E."/>
            <person name="Dallerey J.-F."/>
            <person name="Damm U."/>
            <person name="Henrissat B."/>
            <person name="Lespinet O."/>
            <person name="Thon M."/>
            <person name="Kemen E."/>
            <person name="McHardy A.C."/>
            <person name="Schulze-Lefert P."/>
            <person name="O'Connell R.J."/>
        </authorList>
    </citation>
    <scope>NUCLEOTIDE SEQUENCE [LARGE SCALE GENOMIC DNA]</scope>
    <source>
        <strain evidence="2 3">MAFF 238704</strain>
    </source>
</reference>
<dbReference type="EMBL" id="LFIW01002831">
    <property type="protein sequence ID" value="KZL63285.1"/>
    <property type="molecule type" value="Genomic_DNA"/>
</dbReference>
<keyword evidence="3" id="KW-1185">Reference proteome</keyword>
<accession>A0A166LAA1</accession>
<organism evidence="2 3">
    <name type="scientific">Colletotrichum incanum</name>
    <name type="common">Soybean anthracnose fungus</name>
    <dbReference type="NCBI Taxonomy" id="1573173"/>
    <lineage>
        <taxon>Eukaryota</taxon>
        <taxon>Fungi</taxon>
        <taxon>Dikarya</taxon>
        <taxon>Ascomycota</taxon>
        <taxon>Pezizomycotina</taxon>
        <taxon>Sordariomycetes</taxon>
        <taxon>Hypocreomycetidae</taxon>
        <taxon>Glomerellales</taxon>
        <taxon>Glomerellaceae</taxon>
        <taxon>Colletotrichum</taxon>
        <taxon>Colletotrichum spaethianum species complex</taxon>
    </lineage>
</organism>
<protein>
    <submittedName>
        <fullName evidence="2">Uncharacterized protein</fullName>
    </submittedName>
</protein>
<evidence type="ECO:0000256" key="1">
    <source>
        <dbReference type="SAM" id="MobiDB-lite"/>
    </source>
</evidence>
<sequence>MSGGLDNDIPEPQRGAQWADELRLEHIGDPQWKTLLLGQRPKRPSSLISNDTNAIVGSVRRVLATNPNYRDVLVSVIRKLPFQAQRTLRLGFYRHGSIPAFEHHNSDDVIRAWPANEFISSSANAMEVTDHGEPAPNTSSGSCAGTHHCSPPPSEWSSALFTSGLKRNAPEDEDDNNQDGSGDRPGKKQPKGDDGPGKCWLCPYFLGDPLRVPRACRTAFTSFSYLK</sequence>
<name>A0A166LAA1_COLIC</name>
<comment type="caution">
    <text evidence="2">The sequence shown here is derived from an EMBL/GenBank/DDBJ whole genome shotgun (WGS) entry which is preliminary data.</text>
</comment>